<sequence>MARLFDSSDNQYLVSTTTPVTAAPVTIACWANSTTITVSAAAMGIFDSGSGTQWLAYMTLSGATAGDPLRAFVRAGGIETLSGGNYAANTWHHLAQRSGSSTDHEAYLDGVSIDTG</sequence>
<reference evidence="1" key="1">
    <citation type="journal article" date="2015" name="Nature">
        <title>Complex archaea that bridge the gap between prokaryotes and eukaryotes.</title>
        <authorList>
            <person name="Spang A."/>
            <person name="Saw J.H."/>
            <person name="Jorgensen S.L."/>
            <person name="Zaremba-Niedzwiedzka K."/>
            <person name="Martijn J."/>
            <person name="Lind A.E."/>
            <person name="van Eijk R."/>
            <person name="Schleper C."/>
            <person name="Guy L."/>
            <person name="Ettema T.J."/>
        </authorList>
    </citation>
    <scope>NUCLEOTIDE SEQUENCE</scope>
</reference>
<organism evidence="1">
    <name type="scientific">marine sediment metagenome</name>
    <dbReference type="NCBI Taxonomy" id="412755"/>
    <lineage>
        <taxon>unclassified sequences</taxon>
        <taxon>metagenomes</taxon>
        <taxon>ecological metagenomes</taxon>
    </lineage>
</organism>
<dbReference type="Gene3D" id="2.60.120.200">
    <property type="match status" value="1"/>
</dbReference>
<protein>
    <recommendedName>
        <fullName evidence="2">LamG domain-containing protein</fullName>
    </recommendedName>
</protein>
<evidence type="ECO:0008006" key="2">
    <source>
        <dbReference type="Google" id="ProtNLM"/>
    </source>
</evidence>
<proteinExistence type="predicted"/>
<dbReference type="SUPFAM" id="SSF49899">
    <property type="entry name" value="Concanavalin A-like lectins/glucanases"/>
    <property type="match status" value="1"/>
</dbReference>
<evidence type="ECO:0000313" key="1">
    <source>
        <dbReference type="EMBL" id="KKK62100.1"/>
    </source>
</evidence>
<dbReference type="Pfam" id="PF13385">
    <property type="entry name" value="Laminin_G_3"/>
    <property type="match status" value="1"/>
</dbReference>
<name>A0A0F8XLW6_9ZZZZ</name>
<dbReference type="InterPro" id="IPR013320">
    <property type="entry name" value="ConA-like_dom_sf"/>
</dbReference>
<comment type="caution">
    <text evidence="1">The sequence shown here is derived from an EMBL/GenBank/DDBJ whole genome shotgun (WGS) entry which is preliminary data.</text>
</comment>
<dbReference type="EMBL" id="LAZR01062158">
    <property type="protein sequence ID" value="KKK62100.1"/>
    <property type="molecule type" value="Genomic_DNA"/>
</dbReference>
<accession>A0A0F8XLW6</accession>
<dbReference type="AlphaFoldDB" id="A0A0F8XLW6"/>
<feature type="non-terminal residue" evidence="1">
    <location>
        <position position="116"/>
    </location>
</feature>
<dbReference type="PROSITE" id="PS51257">
    <property type="entry name" value="PROKAR_LIPOPROTEIN"/>
    <property type="match status" value="1"/>
</dbReference>
<gene>
    <name evidence="1" type="ORF">LCGC14_3007730</name>
</gene>